<dbReference type="Proteomes" id="UP000664034">
    <property type="component" value="Unassembled WGS sequence"/>
</dbReference>
<dbReference type="RefSeq" id="WP_207362836.1">
    <property type="nucleotide sequence ID" value="NZ_JAFMYV010000001.1"/>
</dbReference>
<dbReference type="SUPFAM" id="SSF52129">
    <property type="entry name" value="Caspase-like"/>
    <property type="match status" value="1"/>
</dbReference>
<gene>
    <name evidence="3" type="ORF">J2I47_01820</name>
</gene>
<accession>A0A939K3M0</accession>
<evidence type="ECO:0000313" key="4">
    <source>
        <dbReference type="Proteomes" id="UP000664034"/>
    </source>
</evidence>
<name>A0A939K3M0_9BACT</name>
<keyword evidence="4" id="KW-1185">Reference proteome</keyword>
<dbReference type="Gene3D" id="3.40.50.1460">
    <property type="match status" value="1"/>
</dbReference>
<reference evidence="3" key="1">
    <citation type="submission" date="2021-03" db="EMBL/GenBank/DDBJ databases">
        <title>Fibrella sp. HMF5335 genome sequencing and assembly.</title>
        <authorList>
            <person name="Kang H."/>
            <person name="Kim H."/>
            <person name="Bae S."/>
            <person name="Joh K."/>
        </authorList>
    </citation>
    <scope>NUCLEOTIDE SEQUENCE</scope>
    <source>
        <strain evidence="3">HMF5335</strain>
    </source>
</reference>
<keyword evidence="1" id="KW-0732">Signal</keyword>
<dbReference type="EMBL" id="JAFMYV010000001">
    <property type="protein sequence ID" value="MBO0935276.1"/>
    <property type="molecule type" value="Genomic_DNA"/>
</dbReference>
<evidence type="ECO:0000259" key="2">
    <source>
        <dbReference type="PROSITE" id="PS50208"/>
    </source>
</evidence>
<dbReference type="InterPro" id="IPR011600">
    <property type="entry name" value="Pept_C14_caspase"/>
</dbReference>
<dbReference type="GO" id="GO:0004197">
    <property type="term" value="F:cysteine-type endopeptidase activity"/>
    <property type="evidence" value="ECO:0007669"/>
    <property type="project" value="InterPro"/>
</dbReference>
<feature type="domain" description="Caspase family p20" evidence="2">
    <location>
        <begin position="152"/>
        <end position="226"/>
    </location>
</feature>
<dbReference type="PROSITE" id="PS50208">
    <property type="entry name" value="CASPASE_P20"/>
    <property type="match status" value="1"/>
</dbReference>
<dbReference type="Pfam" id="PF00656">
    <property type="entry name" value="Peptidase_C14"/>
    <property type="match status" value="1"/>
</dbReference>
<dbReference type="InterPro" id="IPR029030">
    <property type="entry name" value="Caspase-like_dom_sf"/>
</dbReference>
<proteinExistence type="predicted"/>
<dbReference type="InterPro" id="IPR001309">
    <property type="entry name" value="Pept_C14_p20"/>
</dbReference>
<evidence type="ECO:0000256" key="1">
    <source>
        <dbReference type="SAM" id="SignalP"/>
    </source>
</evidence>
<dbReference type="PANTHER" id="PTHR22576:SF37">
    <property type="entry name" value="MUCOSA-ASSOCIATED LYMPHOID TISSUE LYMPHOMA TRANSLOCATION PROTEIN 1"/>
    <property type="match status" value="1"/>
</dbReference>
<feature type="chain" id="PRO_5036991459" evidence="1">
    <location>
        <begin position="21"/>
        <end position="376"/>
    </location>
</feature>
<dbReference type="AlphaFoldDB" id="A0A939K3M0"/>
<feature type="signal peptide" evidence="1">
    <location>
        <begin position="1"/>
        <end position="20"/>
    </location>
</feature>
<sequence>MSNRFVFPAFFLLAAGPLAAQPATLSSARSDWVSIRKEPTTAPLIAWQVPQAKRVVEHKLTYTVTVRVQAADAVTRLQFVRNGLVLNRETRGFKRAGGVEFSEVIPLVPGSNELYVMATNAIGTTTSEPRLISCQPDTSLAKQVPVAGVSDQKRLALIVANGNYGKSLLRNPTNDGRAIKQQLEKLGFAVTYKENLPLRELKQTFDGFMTDLGSHNVGLFYYAGHGLMVGGENYVQPVDAEPKVESDVEFECYPLRQLVARMAYANPKGANLIFWDACRNNPYRSWRRGAGESMVTPLLPAVGTMIVFATEPGKQSYDGDEENGLFTGELLKHLGQPGIDIFELVDRIDQGLEDRGFKQPPYLEGRLRGKFMFNAN</sequence>
<comment type="caution">
    <text evidence="3">The sequence shown here is derived from an EMBL/GenBank/DDBJ whole genome shotgun (WGS) entry which is preliminary data.</text>
</comment>
<dbReference type="PANTHER" id="PTHR22576">
    <property type="entry name" value="MUCOSA ASSOCIATED LYMPHOID TISSUE LYMPHOMA TRANSLOCATION PROTEIN 1/PARACASPASE"/>
    <property type="match status" value="1"/>
</dbReference>
<organism evidence="3 4">
    <name type="scientific">Fibrella rubiginis</name>
    <dbReference type="NCBI Taxonomy" id="2817060"/>
    <lineage>
        <taxon>Bacteria</taxon>
        <taxon>Pseudomonadati</taxon>
        <taxon>Bacteroidota</taxon>
        <taxon>Cytophagia</taxon>
        <taxon>Cytophagales</taxon>
        <taxon>Spirosomataceae</taxon>
        <taxon>Fibrella</taxon>
    </lineage>
</organism>
<dbReference type="GO" id="GO:0006508">
    <property type="term" value="P:proteolysis"/>
    <property type="evidence" value="ECO:0007669"/>
    <property type="project" value="InterPro"/>
</dbReference>
<protein>
    <submittedName>
        <fullName evidence="3">Caspase family protein</fullName>
    </submittedName>
</protein>
<evidence type="ECO:0000313" key="3">
    <source>
        <dbReference type="EMBL" id="MBO0935276.1"/>
    </source>
</evidence>
<dbReference type="InterPro" id="IPR052039">
    <property type="entry name" value="Caspase-related_regulators"/>
</dbReference>